<evidence type="ECO:0000259" key="7">
    <source>
        <dbReference type="PROSITE" id="PS50011"/>
    </source>
</evidence>
<organism evidence="8 9">
    <name type="scientific">Luteitalea pratensis</name>
    <dbReference type="NCBI Taxonomy" id="1855912"/>
    <lineage>
        <taxon>Bacteria</taxon>
        <taxon>Pseudomonadati</taxon>
        <taxon>Acidobacteriota</taxon>
        <taxon>Vicinamibacteria</taxon>
        <taxon>Vicinamibacterales</taxon>
        <taxon>Vicinamibacteraceae</taxon>
        <taxon>Luteitalea</taxon>
    </lineage>
</organism>
<dbReference type="Proteomes" id="UP000076079">
    <property type="component" value="Chromosome"/>
</dbReference>
<evidence type="ECO:0000256" key="6">
    <source>
        <dbReference type="SAM" id="MobiDB-lite"/>
    </source>
</evidence>
<evidence type="ECO:0000256" key="1">
    <source>
        <dbReference type="ARBA" id="ARBA00022679"/>
    </source>
</evidence>
<keyword evidence="3 8" id="KW-0418">Kinase</keyword>
<protein>
    <submittedName>
        <fullName evidence="8">Serine/threonine-protein kinase PknA</fullName>
        <ecNumber evidence="8">2.7.11.1</ecNumber>
    </submittedName>
</protein>
<dbReference type="PROSITE" id="PS50011">
    <property type="entry name" value="PROTEIN_KINASE_DOM"/>
    <property type="match status" value="1"/>
</dbReference>
<name>A0A143PIX7_LUTPR</name>
<dbReference type="PANTHER" id="PTHR43289:SF34">
    <property type="entry name" value="SERINE_THREONINE-PROTEIN KINASE YBDM-RELATED"/>
    <property type="match status" value="1"/>
</dbReference>
<accession>A0A143PIX7</accession>
<gene>
    <name evidence="8" type="primary">pknA_2</name>
    <name evidence="8" type="ORF">LuPra_01716</name>
</gene>
<dbReference type="STRING" id="1855912.LuPra_01716"/>
<reference evidence="8 9" key="1">
    <citation type="journal article" date="2016" name="Genome Announc.">
        <title>First Complete Genome Sequence of a Subdivision 6 Acidobacterium Strain.</title>
        <authorList>
            <person name="Huang S."/>
            <person name="Vieira S."/>
            <person name="Bunk B."/>
            <person name="Riedel T."/>
            <person name="Sproer C."/>
            <person name="Overmann J."/>
        </authorList>
    </citation>
    <scope>NUCLEOTIDE SEQUENCE [LARGE SCALE GENOMIC DNA]</scope>
    <source>
        <strain evidence="9">DSM 100886 HEG_-6_39</strain>
    </source>
</reference>
<evidence type="ECO:0000313" key="9">
    <source>
        <dbReference type="Proteomes" id="UP000076079"/>
    </source>
</evidence>
<dbReference type="GO" id="GO:0004674">
    <property type="term" value="F:protein serine/threonine kinase activity"/>
    <property type="evidence" value="ECO:0007669"/>
    <property type="project" value="UniProtKB-EC"/>
</dbReference>
<feature type="compositionally biased region" description="Polar residues" evidence="6">
    <location>
        <begin position="257"/>
        <end position="271"/>
    </location>
</feature>
<dbReference type="EC" id="2.7.11.1" evidence="8"/>
<dbReference type="PANTHER" id="PTHR43289">
    <property type="entry name" value="MITOGEN-ACTIVATED PROTEIN KINASE KINASE KINASE 20-RELATED"/>
    <property type="match status" value="1"/>
</dbReference>
<keyword evidence="1 8" id="KW-0808">Transferase</keyword>
<reference evidence="9" key="2">
    <citation type="submission" date="2016-04" db="EMBL/GenBank/DDBJ databases">
        <title>First Complete Genome Sequence of a Subdivision 6 Acidobacterium.</title>
        <authorList>
            <person name="Huang S."/>
            <person name="Vieira S."/>
            <person name="Bunk B."/>
            <person name="Riedel T."/>
            <person name="Sproeer C."/>
            <person name="Overmann J."/>
        </authorList>
    </citation>
    <scope>NUCLEOTIDE SEQUENCE [LARGE SCALE GENOMIC DNA]</scope>
    <source>
        <strain evidence="9">DSM 100886 HEG_-6_39</strain>
    </source>
</reference>
<dbReference type="Gene3D" id="3.30.200.20">
    <property type="entry name" value="Phosphorylase Kinase, domain 1"/>
    <property type="match status" value="1"/>
</dbReference>
<dbReference type="AlphaFoldDB" id="A0A143PIX7"/>
<feature type="domain" description="Protein kinase" evidence="7">
    <location>
        <begin position="123"/>
        <end position="271"/>
    </location>
</feature>
<dbReference type="EMBL" id="CP015136">
    <property type="protein sequence ID" value="AMY08515.1"/>
    <property type="molecule type" value="Genomic_DNA"/>
</dbReference>
<dbReference type="SUPFAM" id="SSF56112">
    <property type="entry name" value="Protein kinase-like (PK-like)"/>
    <property type="match status" value="1"/>
</dbReference>
<keyword evidence="9" id="KW-1185">Reference proteome</keyword>
<dbReference type="GO" id="GO:0005524">
    <property type="term" value="F:ATP binding"/>
    <property type="evidence" value="ECO:0007669"/>
    <property type="project" value="UniProtKB-UniRule"/>
</dbReference>
<evidence type="ECO:0000256" key="2">
    <source>
        <dbReference type="ARBA" id="ARBA00022741"/>
    </source>
</evidence>
<dbReference type="InterPro" id="IPR000719">
    <property type="entry name" value="Prot_kinase_dom"/>
</dbReference>
<evidence type="ECO:0000256" key="5">
    <source>
        <dbReference type="PROSITE-ProRule" id="PRU10141"/>
    </source>
</evidence>
<feature type="region of interest" description="Disordered" evidence="6">
    <location>
        <begin position="212"/>
        <end position="271"/>
    </location>
</feature>
<dbReference type="KEGG" id="abac:LuPra_01716"/>
<evidence type="ECO:0000256" key="4">
    <source>
        <dbReference type="ARBA" id="ARBA00022840"/>
    </source>
</evidence>
<feature type="binding site" evidence="5">
    <location>
        <position position="152"/>
    </location>
    <ligand>
        <name>ATP</name>
        <dbReference type="ChEBI" id="CHEBI:30616"/>
    </ligand>
</feature>
<dbReference type="PROSITE" id="PS00107">
    <property type="entry name" value="PROTEIN_KINASE_ATP"/>
    <property type="match status" value="1"/>
</dbReference>
<evidence type="ECO:0000313" key="8">
    <source>
        <dbReference type="EMBL" id="AMY08515.1"/>
    </source>
</evidence>
<keyword evidence="4 5" id="KW-0067">ATP-binding</keyword>
<dbReference type="InterPro" id="IPR017441">
    <property type="entry name" value="Protein_kinase_ATP_BS"/>
</dbReference>
<dbReference type="Pfam" id="PF00069">
    <property type="entry name" value="Pkinase"/>
    <property type="match status" value="1"/>
</dbReference>
<sequence>MTPARWQRIKSVFHEAAEHEPLRRAAYLDAACADDPEVRIRVESLLARDVCGFGLLNSQVDAADWFGQERGRLLQDVVFESARQDGIDMVESADRLSREVPGVAVSSGGTAVRLRPGEVVGPYRVLELLGTGGMGEVYKAADTRLERLVALKLLATVALEPSRIHRFIREARAASALNHPNICTVYDIGEYQREAYLGVGCEERSVLVGRRPARDGHRQGAVRQTRFPAAAGVPGGFRRRAQGVSRSPTHSPPPPAQSSGTRPRRPTSNGR</sequence>
<evidence type="ECO:0000256" key="3">
    <source>
        <dbReference type="ARBA" id="ARBA00022777"/>
    </source>
</evidence>
<proteinExistence type="predicted"/>
<dbReference type="InterPro" id="IPR011009">
    <property type="entry name" value="Kinase-like_dom_sf"/>
</dbReference>
<keyword evidence="2 5" id="KW-0547">Nucleotide-binding</keyword>